<feature type="domain" description="Nucleoside phosphorylase" evidence="5">
    <location>
        <begin position="6"/>
        <end position="243"/>
    </location>
</feature>
<feature type="binding site" evidence="4">
    <location>
        <position position="187"/>
    </location>
    <ligand>
        <name>phosphate</name>
        <dbReference type="ChEBI" id="CHEBI:43474"/>
    </ligand>
</feature>
<dbReference type="InterPro" id="IPR000845">
    <property type="entry name" value="Nucleoside_phosphorylase_d"/>
</dbReference>
<dbReference type="UniPathway" id="UPA00904">
    <property type="reaction ID" value="UER00873"/>
</dbReference>
<dbReference type="EC" id="2.4.2.28" evidence="4"/>
<comment type="catalytic activity">
    <reaction evidence="4">
        <text>S-methyl-5'-thioadenosine + phosphate = 5-(methylsulfanyl)-alpha-D-ribose 1-phosphate + adenine</text>
        <dbReference type="Rhea" id="RHEA:11852"/>
        <dbReference type="ChEBI" id="CHEBI:16708"/>
        <dbReference type="ChEBI" id="CHEBI:17509"/>
        <dbReference type="ChEBI" id="CHEBI:43474"/>
        <dbReference type="ChEBI" id="CHEBI:58533"/>
        <dbReference type="EC" id="2.4.2.28"/>
    </reaction>
</comment>
<dbReference type="GO" id="GO:0017061">
    <property type="term" value="F:S-methyl-5-thioadenosine phosphorylase activity"/>
    <property type="evidence" value="ECO:0007669"/>
    <property type="project" value="UniProtKB-UniRule"/>
</dbReference>
<dbReference type="PANTHER" id="PTHR42679:SF2">
    <property type="entry name" value="S-METHYL-5'-THIOADENOSINE PHOSPHORYLASE"/>
    <property type="match status" value="1"/>
</dbReference>
<keyword evidence="2 4" id="KW-0808">Transferase</keyword>
<dbReference type="InterPro" id="IPR010044">
    <property type="entry name" value="MTAP"/>
</dbReference>
<dbReference type="GO" id="GO:0019509">
    <property type="term" value="P:L-methionine salvage from methylthioadenosine"/>
    <property type="evidence" value="ECO:0007669"/>
    <property type="project" value="UniProtKB-UniRule"/>
</dbReference>
<dbReference type="GO" id="GO:0005829">
    <property type="term" value="C:cytosol"/>
    <property type="evidence" value="ECO:0007669"/>
    <property type="project" value="TreeGrafter"/>
</dbReference>
<dbReference type="HAMAP" id="MF_01963">
    <property type="entry name" value="MTAP"/>
    <property type="match status" value="1"/>
</dbReference>
<dbReference type="Pfam" id="PF01048">
    <property type="entry name" value="PNP_UDP_1"/>
    <property type="match status" value="1"/>
</dbReference>
<evidence type="ECO:0000256" key="2">
    <source>
        <dbReference type="ARBA" id="ARBA00022679"/>
    </source>
</evidence>
<feature type="site" description="Important for substrate specificity" evidence="4">
    <location>
        <position position="167"/>
    </location>
</feature>
<evidence type="ECO:0000256" key="1">
    <source>
        <dbReference type="ARBA" id="ARBA00022676"/>
    </source>
</evidence>
<evidence type="ECO:0000313" key="7">
    <source>
        <dbReference type="Proteomes" id="UP000184040"/>
    </source>
</evidence>
<evidence type="ECO:0000256" key="4">
    <source>
        <dbReference type="HAMAP-Rule" id="MF_01963"/>
    </source>
</evidence>
<feature type="site" description="Important for substrate specificity" evidence="4">
    <location>
        <position position="223"/>
    </location>
</feature>
<protein>
    <recommendedName>
        <fullName evidence="4">S-methyl-5'-thioadenosine phosphorylase</fullName>
        <ecNumber evidence="4">2.4.2.28</ecNumber>
    </recommendedName>
    <alternativeName>
        <fullName evidence="4">5'-methylthioadenosine phosphorylase</fullName>
        <shortName evidence="4">MTA phosphorylase</shortName>
        <shortName evidence="4">MTAP</shortName>
    </alternativeName>
</protein>
<organism evidence="6 7">
    <name type="scientific">Palleronia salina</name>
    <dbReference type="NCBI Taxonomy" id="313368"/>
    <lineage>
        <taxon>Bacteria</taxon>
        <taxon>Pseudomonadati</taxon>
        <taxon>Pseudomonadota</taxon>
        <taxon>Alphaproteobacteria</taxon>
        <taxon>Rhodobacterales</taxon>
        <taxon>Roseobacteraceae</taxon>
        <taxon>Palleronia</taxon>
    </lineage>
</organism>
<dbReference type="NCBIfam" id="NF006492">
    <property type="entry name" value="PRK08931.1"/>
    <property type="match status" value="1"/>
</dbReference>
<name>A0A1M6G2M0_9RHOB</name>
<comment type="pathway">
    <text evidence="4">Amino-acid biosynthesis; L-methionine biosynthesis via salvage pathway; S-methyl-5-thio-alpha-D-ribose 1-phosphate from S-methyl-5'-thioadenosine (phosphorylase route): step 1/1.</text>
</comment>
<dbReference type="GO" id="GO:0006166">
    <property type="term" value="P:purine ribonucleoside salvage"/>
    <property type="evidence" value="ECO:0007669"/>
    <property type="project" value="UniProtKB-KW"/>
</dbReference>
<feature type="binding site" evidence="4">
    <location>
        <begin position="87"/>
        <end position="88"/>
    </location>
    <ligand>
        <name>phosphate</name>
        <dbReference type="ChEBI" id="CHEBI:43474"/>
    </ligand>
</feature>
<dbReference type="EMBL" id="FQZA01000004">
    <property type="protein sequence ID" value="SHJ04140.1"/>
    <property type="molecule type" value="Genomic_DNA"/>
</dbReference>
<comment type="function">
    <text evidence="4">Catalyzes the reversible phosphorylation of S-methyl-5'-thioadenosine (MTA) to adenine and 5-methylthioribose-1-phosphate. Involved in the breakdown of MTA, a major by-product of polyamine biosynthesis. Responsible for the first step in the methionine salvage pathway after MTA has been generated from S-adenosylmethionine. Has broad substrate specificity with 6-aminopurine nucleosides as preferred substrates.</text>
</comment>
<sequence length="293" mass="31213">MDKTVIGIIGGSGVYQIEGLEDARWVGVETPWGEPSDKVLTGTLDGVAMVFLPRHGRGHVHSPTTVPYRANIDAMKRMGVTDIVSVSACGSFREEMAPGDFVIVDQFIDRTFAREKSFFGTGCVAHVSVAHPTCPRLGKACFEAAKAQGVTVHDGGTYLAMEGPQFSSAAESKMYREAWGADVIGMTNMPEAKLAREAEICYASVAMITDYDSWHPDHGSVDISDIIATLGANADAARGLVARLPGLLGGAREPCPHGCDRALEYAIMTAPDHRHPEVVARLDAVAGRVLGST</sequence>
<accession>A0A1M6G2M0</accession>
<evidence type="ECO:0000259" key="5">
    <source>
        <dbReference type="Pfam" id="PF01048"/>
    </source>
</evidence>
<proteinExistence type="inferred from homology"/>
<keyword evidence="7" id="KW-1185">Reference proteome</keyword>
<keyword evidence="1 4" id="KW-0328">Glycosyltransferase</keyword>
<feature type="binding site" evidence="4">
    <location>
        <position position="186"/>
    </location>
    <ligand>
        <name>substrate</name>
    </ligand>
</feature>
<reference evidence="6 7" key="1">
    <citation type="submission" date="2016-11" db="EMBL/GenBank/DDBJ databases">
        <authorList>
            <person name="Jaros S."/>
            <person name="Januszkiewicz K."/>
            <person name="Wedrychowicz H."/>
        </authorList>
    </citation>
    <scope>NUCLEOTIDE SEQUENCE [LARGE SCALE GENOMIC DNA]</scope>
    <source>
        <strain evidence="6 7">DSM 26892</strain>
    </source>
</reference>
<dbReference type="PANTHER" id="PTHR42679">
    <property type="entry name" value="S-METHYL-5'-THIOADENOSINE PHOSPHORYLASE"/>
    <property type="match status" value="1"/>
</dbReference>
<dbReference type="SUPFAM" id="SSF53167">
    <property type="entry name" value="Purine and uridine phosphorylases"/>
    <property type="match status" value="1"/>
</dbReference>
<evidence type="ECO:0000313" key="6">
    <source>
        <dbReference type="EMBL" id="SHJ04140.1"/>
    </source>
</evidence>
<dbReference type="RefSeq" id="WP_073128247.1">
    <property type="nucleotide sequence ID" value="NZ_FQZA01000004.1"/>
</dbReference>
<comment type="similarity">
    <text evidence="4">Belongs to the PNP/MTAP phosphorylase family. MTAP subfamily.</text>
</comment>
<dbReference type="Proteomes" id="UP000184040">
    <property type="component" value="Unassembled WGS sequence"/>
</dbReference>
<comment type="subunit">
    <text evidence="4">Homohexamer. Dimer of a homotrimer.</text>
</comment>
<dbReference type="NCBIfam" id="TIGR01694">
    <property type="entry name" value="MTAP"/>
    <property type="match status" value="1"/>
</dbReference>
<dbReference type="InterPro" id="IPR035994">
    <property type="entry name" value="Nucleoside_phosphorylase_sf"/>
</dbReference>
<evidence type="ECO:0000256" key="3">
    <source>
        <dbReference type="ARBA" id="ARBA00022726"/>
    </source>
</evidence>
<feature type="binding site" evidence="4">
    <location>
        <begin position="210"/>
        <end position="212"/>
    </location>
    <ligand>
        <name>substrate</name>
    </ligand>
</feature>
<feature type="binding site" evidence="4">
    <location>
        <begin position="54"/>
        <end position="55"/>
    </location>
    <ligand>
        <name>phosphate</name>
        <dbReference type="ChEBI" id="CHEBI:43474"/>
    </ligand>
</feature>
<dbReference type="STRING" id="313368.SAMN04488012_104172"/>
<feature type="binding site" evidence="4">
    <location>
        <position position="12"/>
    </location>
    <ligand>
        <name>phosphate</name>
        <dbReference type="ChEBI" id="CHEBI:43474"/>
    </ligand>
</feature>
<dbReference type="FunFam" id="3.40.50.1580:FF:000012">
    <property type="entry name" value="Probable 6-oxopurine nucleoside phosphorylase"/>
    <property type="match status" value="1"/>
</dbReference>
<gene>
    <name evidence="4" type="primary">mtnP</name>
    <name evidence="6" type="ORF">SAMN04488012_104172</name>
</gene>
<dbReference type="AlphaFoldDB" id="A0A1M6G2M0"/>
<dbReference type="CDD" id="cd09010">
    <property type="entry name" value="MTAP_SsMTAPII_like_MTIP"/>
    <property type="match status" value="1"/>
</dbReference>
<keyword evidence="3 4" id="KW-0660">Purine salvage</keyword>
<dbReference type="Gene3D" id="3.40.50.1580">
    <property type="entry name" value="Nucleoside phosphorylase domain"/>
    <property type="match status" value="1"/>
</dbReference>